<dbReference type="OrthoDB" id="9890280at2759"/>
<evidence type="ECO:0008006" key="8">
    <source>
        <dbReference type="Google" id="ProtNLM"/>
    </source>
</evidence>
<keyword evidence="4" id="KW-0539">Nucleus</keyword>
<evidence type="ECO:0000256" key="3">
    <source>
        <dbReference type="ARBA" id="ARBA00022737"/>
    </source>
</evidence>
<comment type="caution">
    <text evidence="6">The sequence shown here is derived from an EMBL/GenBank/DDBJ whole genome shotgun (WGS) entry which is preliminary data.</text>
</comment>
<sequence>MAQTSTHFVSDKVKALCFLKDVRANEHERVELLPLLAVGGWDADVNTLALYLPVVSTSDEEQLRAEFAPQTVRSSTNGCDLKAVAQVAHEGDVNALGFVSTGSANRLFSASSTGSVFAYSVGEGSGDQVLAPIAVPQWKSLTRGAVTSLDVSPHHSTIAVAAESGEVAWLRLDESDHSAQVIRNNDSSRLALHQIKMLGRESLVATVGATPGSQLRLWDINANQSFPVLSAADPQTTSALTSIEVHPTRPELLVTGSDDGRVALWDQRRLDAPFRVEVKHQRAVHALKVHETSPRYLFSAGADASVLSWDFHHGRSPSDTVEYERHLQAHGATGLHVKSVSSGFLPWNVMAFHADSDTLVAGSDAQSLLLVRGASRAQSQWTQ</sequence>
<proteinExistence type="predicted"/>
<evidence type="ECO:0000256" key="5">
    <source>
        <dbReference type="PROSITE-ProRule" id="PRU00221"/>
    </source>
</evidence>
<dbReference type="Proteomes" id="UP000794436">
    <property type="component" value="Unassembled WGS sequence"/>
</dbReference>
<dbReference type="SMART" id="SM00320">
    <property type="entry name" value="WD40"/>
    <property type="match status" value="5"/>
</dbReference>
<reference evidence="6" key="1">
    <citation type="submission" date="2019-03" db="EMBL/GenBank/DDBJ databases">
        <title>Long read genome sequence of the mycoparasitic Pythium oligandrum ATCC 38472 isolated from sugarbeet rhizosphere.</title>
        <authorList>
            <person name="Gaulin E."/>
        </authorList>
    </citation>
    <scope>NUCLEOTIDE SEQUENCE</scope>
    <source>
        <strain evidence="6">ATCC 38472_TT</strain>
    </source>
</reference>
<comment type="subcellular location">
    <subcellularLocation>
        <location evidence="1">Nucleus</location>
    </subcellularLocation>
</comment>
<dbReference type="PANTHER" id="PTHR22652:SF0">
    <property type="entry name" value="NUCLEOPORIN NUP43"/>
    <property type="match status" value="1"/>
</dbReference>
<dbReference type="PROSITE" id="PS50082">
    <property type="entry name" value="WD_REPEATS_2"/>
    <property type="match status" value="1"/>
</dbReference>
<dbReference type="PANTHER" id="PTHR22652">
    <property type="entry name" value="NUCLEOPORIN NUP43"/>
    <property type="match status" value="1"/>
</dbReference>
<keyword evidence="2 5" id="KW-0853">WD repeat</keyword>
<dbReference type="GO" id="GO:0031080">
    <property type="term" value="C:nuclear pore outer ring"/>
    <property type="evidence" value="ECO:0007669"/>
    <property type="project" value="TreeGrafter"/>
</dbReference>
<evidence type="ECO:0000256" key="1">
    <source>
        <dbReference type="ARBA" id="ARBA00004123"/>
    </source>
</evidence>
<dbReference type="InterPro" id="IPR001680">
    <property type="entry name" value="WD40_rpt"/>
</dbReference>
<dbReference type="Pfam" id="PF00400">
    <property type="entry name" value="WD40"/>
    <property type="match status" value="1"/>
</dbReference>
<dbReference type="SUPFAM" id="SSF50978">
    <property type="entry name" value="WD40 repeat-like"/>
    <property type="match status" value="1"/>
</dbReference>
<dbReference type="EMBL" id="SPLM01000144">
    <property type="protein sequence ID" value="TMW57496.1"/>
    <property type="molecule type" value="Genomic_DNA"/>
</dbReference>
<name>A0A8K1FCR7_PYTOL</name>
<feature type="repeat" description="WD" evidence="5">
    <location>
        <begin position="237"/>
        <end position="266"/>
    </location>
</feature>
<evidence type="ECO:0000313" key="6">
    <source>
        <dbReference type="EMBL" id="TMW57496.1"/>
    </source>
</evidence>
<keyword evidence="3" id="KW-0677">Repeat</keyword>
<evidence type="ECO:0000256" key="4">
    <source>
        <dbReference type="ARBA" id="ARBA00023242"/>
    </source>
</evidence>
<gene>
    <name evidence="6" type="ORF">Poli38472_003421</name>
</gene>
<evidence type="ECO:0000256" key="2">
    <source>
        <dbReference type="ARBA" id="ARBA00022574"/>
    </source>
</evidence>
<organism evidence="6 7">
    <name type="scientific">Pythium oligandrum</name>
    <name type="common">Mycoparasitic fungus</name>
    <dbReference type="NCBI Taxonomy" id="41045"/>
    <lineage>
        <taxon>Eukaryota</taxon>
        <taxon>Sar</taxon>
        <taxon>Stramenopiles</taxon>
        <taxon>Oomycota</taxon>
        <taxon>Peronosporomycetes</taxon>
        <taxon>Pythiales</taxon>
        <taxon>Pythiaceae</taxon>
        <taxon>Pythium</taxon>
    </lineage>
</organism>
<dbReference type="AlphaFoldDB" id="A0A8K1FCR7"/>
<evidence type="ECO:0000313" key="7">
    <source>
        <dbReference type="Proteomes" id="UP000794436"/>
    </source>
</evidence>
<dbReference type="InterPro" id="IPR036322">
    <property type="entry name" value="WD40_repeat_dom_sf"/>
</dbReference>
<dbReference type="InterPro" id="IPR015943">
    <property type="entry name" value="WD40/YVTN_repeat-like_dom_sf"/>
</dbReference>
<dbReference type="Gene3D" id="2.130.10.10">
    <property type="entry name" value="YVTN repeat-like/Quinoprotein amine dehydrogenase"/>
    <property type="match status" value="1"/>
</dbReference>
<protein>
    <recommendedName>
        <fullName evidence="8">Guanine nucleotide-binding protein subunit beta-like protein</fullName>
    </recommendedName>
</protein>
<accession>A0A8K1FCR7</accession>
<keyword evidence="7" id="KW-1185">Reference proteome</keyword>